<dbReference type="OrthoDB" id="120976at2759"/>
<name>A0A5B6VN14_9ROSI</name>
<accession>A0A5B6VN14</accession>
<dbReference type="FunFam" id="3.80.10.10:FF:000277">
    <property type="entry name" value="Leucine-rich repeat family protein"/>
    <property type="match status" value="1"/>
</dbReference>
<keyword evidence="1" id="KW-0675">Receptor</keyword>
<protein>
    <submittedName>
        <fullName evidence="1">Leucine-rich repeat-containing G-protein coupled receptor 4-like</fullName>
    </submittedName>
</protein>
<dbReference type="Proteomes" id="UP000325315">
    <property type="component" value="Unassembled WGS sequence"/>
</dbReference>
<evidence type="ECO:0000313" key="1">
    <source>
        <dbReference type="EMBL" id="KAA3470551.1"/>
    </source>
</evidence>
<dbReference type="SUPFAM" id="SSF52047">
    <property type="entry name" value="RNI-like"/>
    <property type="match status" value="1"/>
</dbReference>
<dbReference type="PANTHER" id="PTHR13318:SF95">
    <property type="entry name" value="F-BOX PROTEIN YLR352W"/>
    <property type="match status" value="1"/>
</dbReference>
<organism evidence="1 2">
    <name type="scientific">Gossypium australe</name>
    <dbReference type="NCBI Taxonomy" id="47621"/>
    <lineage>
        <taxon>Eukaryota</taxon>
        <taxon>Viridiplantae</taxon>
        <taxon>Streptophyta</taxon>
        <taxon>Embryophyta</taxon>
        <taxon>Tracheophyta</taxon>
        <taxon>Spermatophyta</taxon>
        <taxon>Magnoliopsida</taxon>
        <taxon>eudicotyledons</taxon>
        <taxon>Gunneridae</taxon>
        <taxon>Pentapetalae</taxon>
        <taxon>rosids</taxon>
        <taxon>malvids</taxon>
        <taxon>Malvales</taxon>
        <taxon>Malvaceae</taxon>
        <taxon>Malvoideae</taxon>
        <taxon>Gossypium</taxon>
    </lineage>
</organism>
<keyword evidence="2" id="KW-1185">Reference proteome</keyword>
<dbReference type="SMART" id="SM00367">
    <property type="entry name" value="LRR_CC"/>
    <property type="match status" value="4"/>
</dbReference>
<dbReference type="Gene3D" id="3.80.10.10">
    <property type="entry name" value="Ribonuclease Inhibitor"/>
    <property type="match status" value="2"/>
</dbReference>
<sequence>MKIKLDKLIFFVSPTRPPASRNGPAERTGTMWDPLSLSLLSHTPPPAFSIKVSPRGTHQTASKSPHSPSLLLLVKQRLDLRVQTLFDGSKMGSKLTISLMGGVCSRKRDQQVVEDGMRRGVSGRYGKSGSSKWLLTSFSRPMVVHQPGLAICPSLMELCIDKICGDINQYSSFTMLPKDISQQIFNKLVLYHLLTDVFLQKFRDCALEDVWLGEYTGVQDSWMDVISSQGTSLLSVDLSGSDVTDIGLGLLKECSSLQALTFNHCENISEIGLKHISGLTNLTSLSFKKSAAITAEGMCAFSSLINLEKLDLERCTGIHGGFVHIKGLSKLESLNIRCCKCITDLDLKAISGLNNLKELQISNSSITDFGLSYLKGLHKLVMLNLEGCNVTAGCLDSITGTVSRYGASIDTIIVQLLAAIH</sequence>
<dbReference type="GO" id="GO:0019005">
    <property type="term" value="C:SCF ubiquitin ligase complex"/>
    <property type="evidence" value="ECO:0007669"/>
    <property type="project" value="TreeGrafter"/>
</dbReference>
<evidence type="ECO:0000313" key="2">
    <source>
        <dbReference type="Proteomes" id="UP000325315"/>
    </source>
</evidence>
<dbReference type="InterPro" id="IPR006553">
    <property type="entry name" value="Leu-rich_rpt_Cys-con_subtyp"/>
</dbReference>
<dbReference type="InterPro" id="IPR001611">
    <property type="entry name" value="Leu-rich_rpt"/>
</dbReference>
<reference evidence="2" key="1">
    <citation type="journal article" date="2019" name="Plant Biotechnol. J.">
        <title>Genome sequencing of the Australian wild diploid species Gossypium australe highlights disease resistance and delayed gland morphogenesis.</title>
        <authorList>
            <person name="Cai Y."/>
            <person name="Cai X."/>
            <person name="Wang Q."/>
            <person name="Wang P."/>
            <person name="Zhang Y."/>
            <person name="Cai C."/>
            <person name="Xu Y."/>
            <person name="Wang K."/>
            <person name="Zhou Z."/>
            <person name="Wang C."/>
            <person name="Geng S."/>
            <person name="Li B."/>
            <person name="Dong Q."/>
            <person name="Hou Y."/>
            <person name="Wang H."/>
            <person name="Ai P."/>
            <person name="Liu Z."/>
            <person name="Yi F."/>
            <person name="Sun M."/>
            <person name="An G."/>
            <person name="Cheng J."/>
            <person name="Zhang Y."/>
            <person name="Shi Q."/>
            <person name="Xie Y."/>
            <person name="Shi X."/>
            <person name="Chang Y."/>
            <person name="Huang F."/>
            <person name="Chen Y."/>
            <person name="Hong S."/>
            <person name="Mi L."/>
            <person name="Sun Q."/>
            <person name="Zhang L."/>
            <person name="Zhou B."/>
            <person name="Peng R."/>
            <person name="Zhang X."/>
            <person name="Liu F."/>
        </authorList>
    </citation>
    <scope>NUCLEOTIDE SEQUENCE [LARGE SCALE GENOMIC DNA]</scope>
    <source>
        <strain evidence="2">cv. PA1801</strain>
    </source>
</reference>
<dbReference type="Pfam" id="PF13855">
    <property type="entry name" value="LRR_8"/>
    <property type="match status" value="1"/>
</dbReference>
<dbReference type="GO" id="GO:0031146">
    <property type="term" value="P:SCF-dependent proteasomal ubiquitin-dependent protein catabolic process"/>
    <property type="evidence" value="ECO:0007669"/>
    <property type="project" value="TreeGrafter"/>
</dbReference>
<gene>
    <name evidence="1" type="ORF">EPI10_016250</name>
</gene>
<dbReference type="PANTHER" id="PTHR13318">
    <property type="entry name" value="PARTNER OF PAIRED, ISOFORM B-RELATED"/>
    <property type="match status" value="1"/>
</dbReference>
<dbReference type="FunFam" id="3.80.10.10:FF:000678">
    <property type="entry name" value="Predicted protein"/>
    <property type="match status" value="1"/>
</dbReference>
<dbReference type="EMBL" id="SMMG02000006">
    <property type="protein sequence ID" value="KAA3470551.1"/>
    <property type="molecule type" value="Genomic_DNA"/>
</dbReference>
<dbReference type="AlphaFoldDB" id="A0A5B6VN14"/>
<comment type="caution">
    <text evidence="1">The sequence shown here is derived from an EMBL/GenBank/DDBJ whole genome shotgun (WGS) entry which is preliminary data.</text>
</comment>
<proteinExistence type="predicted"/>
<dbReference type="InterPro" id="IPR032675">
    <property type="entry name" value="LRR_dom_sf"/>
</dbReference>